<dbReference type="InterPro" id="IPR038487">
    <property type="entry name" value="Mre11_capping_dom"/>
</dbReference>
<dbReference type="GO" id="GO:0000724">
    <property type="term" value="P:double-strand break repair via homologous recombination"/>
    <property type="evidence" value="ECO:0007669"/>
    <property type="project" value="TreeGrafter"/>
</dbReference>
<feature type="domain" description="Mre11 DNA-binding" evidence="1">
    <location>
        <begin position="51"/>
        <end position="145"/>
    </location>
</feature>
<dbReference type="OrthoDB" id="30417at2759"/>
<evidence type="ECO:0000259" key="1">
    <source>
        <dbReference type="SMART" id="SM01347"/>
    </source>
</evidence>
<dbReference type="EnsemblMetazoa" id="CPIJ006887-RA">
    <property type="protein sequence ID" value="CPIJ006887-PA"/>
    <property type="gene ID" value="CPIJ006887"/>
</dbReference>
<dbReference type="Proteomes" id="UP000002320">
    <property type="component" value="Unassembled WGS sequence"/>
</dbReference>
<dbReference type="GO" id="GO:0097552">
    <property type="term" value="P:mitochondrial double-strand break repair via homologous recombination"/>
    <property type="evidence" value="ECO:0007669"/>
    <property type="project" value="TreeGrafter"/>
</dbReference>
<dbReference type="GO" id="GO:0006303">
    <property type="term" value="P:double-strand break repair via nonhomologous end joining"/>
    <property type="evidence" value="ECO:0007669"/>
    <property type="project" value="TreeGrafter"/>
</dbReference>
<dbReference type="GO" id="GO:0030870">
    <property type="term" value="C:Mre11 complex"/>
    <property type="evidence" value="ECO:0007669"/>
    <property type="project" value="TreeGrafter"/>
</dbReference>
<proteinExistence type="predicted"/>
<dbReference type="SMART" id="SM01347">
    <property type="entry name" value="Mre11_DNA_bind"/>
    <property type="match status" value="1"/>
</dbReference>
<organism>
    <name type="scientific">Culex quinquefasciatus</name>
    <name type="common">Southern house mosquito</name>
    <name type="synonym">Culex pungens</name>
    <dbReference type="NCBI Taxonomy" id="7176"/>
    <lineage>
        <taxon>Eukaryota</taxon>
        <taxon>Metazoa</taxon>
        <taxon>Ecdysozoa</taxon>
        <taxon>Arthropoda</taxon>
        <taxon>Hexapoda</taxon>
        <taxon>Insecta</taxon>
        <taxon>Pterygota</taxon>
        <taxon>Neoptera</taxon>
        <taxon>Endopterygota</taxon>
        <taxon>Diptera</taxon>
        <taxon>Nematocera</taxon>
        <taxon>Culicoidea</taxon>
        <taxon>Culicidae</taxon>
        <taxon>Culicinae</taxon>
        <taxon>Culicini</taxon>
        <taxon>Culex</taxon>
        <taxon>Culex</taxon>
    </lineage>
</organism>
<sequence length="145" mass="16486">MVLHQNRADRGPKNYLPGFLDLPGSTVATSLEEGESFDKRCGILSIHKSRFRMNPIKLQTVRPFVFETVNLISRASCKLDEGEVQQKVQNFATEMVEEMIEWAKGKLTGNQKQPKLPLIRPRIEVTEVEQQFNAISLSIQSISQE</sequence>
<dbReference type="InterPro" id="IPR029052">
    <property type="entry name" value="Metallo-depent_PP-like"/>
</dbReference>
<protein>
    <submittedName>
        <fullName evidence="2 3">Meiotic recombination repair protein 11</fullName>
    </submittedName>
</protein>
<dbReference type="VEuPathDB" id="VectorBase:CPIJ006887"/>
<dbReference type="GO" id="GO:0042138">
    <property type="term" value="P:meiotic DNA double-strand break formation"/>
    <property type="evidence" value="ECO:0007669"/>
    <property type="project" value="TreeGrafter"/>
</dbReference>
<evidence type="ECO:0000313" key="2">
    <source>
        <dbReference type="EMBL" id="EDS29247.1"/>
    </source>
</evidence>
<dbReference type="Gene3D" id="3.30.110.110">
    <property type="entry name" value="Mre11, capping domain"/>
    <property type="match status" value="1"/>
</dbReference>
<dbReference type="PANTHER" id="PTHR10139:SF1">
    <property type="entry name" value="DOUBLE-STRAND BREAK REPAIR PROTEIN MRE11"/>
    <property type="match status" value="1"/>
</dbReference>
<dbReference type="InParanoid" id="B0WJM0"/>
<dbReference type="VEuPathDB" id="VectorBase:CQUJHB003981"/>
<dbReference type="Pfam" id="PF04152">
    <property type="entry name" value="Mre11_DNA_bind"/>
    <property type="match status" value="1"/>
</dbReference>
<dbReference type="eggNOG" id="KOG2310">
    <property type="taxonomic scope" value="Eukaryota"/>
</dbReference>
<dbReference type="GO" id="GO:0000014">
    <property type="term" value="F:single-stranded DNA endodeoxyribonuclease activity"/>
    <property type="evidence" value="ECO:0007669"/>
    <property type="project" value="TreeGrafter"/>
</dbReference>
<dbReference type="GO" id="GO:0007095">
    <property type="term" value="P:mitotic G2 DNA damage checkpoint signaling"/>
    <property type="evidence" value="ECO:0007669"/>
    <property type="project" value="TreeGrafter"/>
</dbReference>
<accession>B0WJM0</accession>
<dbReference type="InterPro" id="IPR007281">
    <property type="entry name" value="Mre11_DNA-bd"/>
</dbReference>
<keyword evidence="4" id="KW-1185">Reference proteome</keyword>
<dbReference type="STRING" id="7176.B0WJM0"/>
<dbReference type="PANTHER" id="PTHR10139">
    <property type="entry name" value="DOUBLE-STRAND BREAK REPAIR PROTEIN MRE11"/>
    <property type="match status" value="1"/>
</dbReference>
<dbReference type="GO" id="GO:0031573">
    <property type="term" value="P:mitotic intra-S DNA damage checkpoint signaling"/>
    <property type="evidence" value="ECO:0007669"/>
    <property type="project" value="TreeGrafter"/>
</dbReference>
<dbReference type="KEGG" id="cqu:CpipJ_CPIJ006887"/>
<evidence type="ECO:0000313" key="3">
    <source>
        <dbReference type="EnsemblMetazoa" id="CPIJ006887-PA"/>
    </source>
</evidence>
<evidence type="ECO:0000313" key="4">
    <source>
        <dbReference type="Proteomes" id="UP000002320"/>
    </source>
</evidence>
<dbReference type="HOGENOM" id="CLU_1788735_0_0_1"/>
<dbReference type="AlphaFoldDB" id="B0WJM0"/>
<dbReference type="GO" id="GO:0030145">
    <property type="term" value="F:manganese ion binding"/>
    <property type="evidence" value="ECO:0007669"/>
    <property type="project" value="InterPro"/>
</dbReference>
<gene>
    <name evidence="3" type="primary">6039269</name>
    <name evidence="2" type="ORF">CpipJ_CPIJ006887</name>
</gene>
<dbReference type="Gene3D" id="3.60.21.10">
    <property type="match status" value="1"/>
</dbReference>
<name>B0WJM0_CULQU</name>
<dbReference type="EMBL" id="DS231961">
    <property type="protein sequence ID" value="EDS29247.1"/>
    <property type="molecule type" value="Genomic_DNA"/>
</dbReference>
<dbReference type="GO" id="GO:0000723">
    <property type="term" value="P:telomere maintenance"/>
    <property type="evidence" value="ECO:0007669"/>
    <property type="project" value="TreeGrafter"/>
</dbReference>
<reference evidence="3" key="2">
    <citation type="submission" date="2021-02" db="UniProtKB">
        <authorList>
            <consortium name="EnsemblMetazoa"/>
        </authorList>
    </citation>
    <scope>IDENTIFICATION</scope>
    <source>
        <strain evidence="3">JHB</strain>
    </source>
</reference>
<reference evidence="2" key="1">
    <citation type="submission" date="2007-03" db="EMBL/GenBank/DDBJ databases">
        <title>Annotation of Culex pipiens quinquefasciatus.</title>
        <authorList>
            <consortium name="The Broad Institute Genome Sequencing Platform"/>
            <person name="Atkinson P.W."/>
            <person name="Hemingway J."/>
            <person name="Christensen B.M."/>
            <person name="Higgs S."/>
            <person name="Kodira C."/>
            <person name="Hannick L."/>
            <person name="Megy K."/>
            <person name="O'Leary S."/>
            <person name="Pearson M."/>
            <person name="Haas B.J."/>
            <person name="Mauceli E."/>
            <person name="Wortman J.R."/>
            <person name="Lee N.H."/>
            <person name="Guigo R."/>
            <person name="Stanke M."/>
            <person name="Alvarado L."/>
            <person name="Amedeo P."/>
            <person name="Antoine C.H."/>
            <person name="Arensburger P."/>
            <person name="Bidwell S.L."/>
            <person name="Crawford M."/>
            <person name="Camaro F."/>
            <person name="Devon K."/>
            <person name="Engels R."/>
            <person name="Hammond M."/>
            <person name="Howarth C."/>
            <person name="Koehrsen M."/>
            <person name="Lawson D."/>
            <person name="Montgomery P."/>
            <person name="Nene V."/>
            <person name="Nusbaum C."/>
            <person name="Puiu D."/>
            <person name="Romero-Severson J."/>
            <person name="Severson D.W."/>
            <person name="Shumway M."/>
            <person name="Sisk P."/>
            <person name="Stolte C."/>
            <person name="Zeng Q."/>
            <person name="Eisenstadt E."/>
            <person name="Fraser-Liggett C."/>
            <person name="Strausberg R."/>
            <person name="Galagan J."/>
            <person name="Birren B."/>
            <person name="Collins F.H."/>
        </authorList>
    </citation>
    <scope>NUCLEOTIDE SEQUENCE [LARGE SCALE GENOMIC DNA]</scope>
    <source>
        <strain evidence="2">JHB</strain>
    </source>
</reference>
<dbReference type="GO" id="GO:0035861">
    <property type="term" value="C:site of double-strand break"/>
    <property type="evidence" value="ECO:0007669"/>
    <property type="project" value="TreeGrafter"/>
</dbReference>